<keyword evidence="1" id="KW-0479">Metal-binding</keyword>
<dbReference type="OrthoDB" id="441210at2759"/>
<gene>
    <name evidence="7" type="ORF">M407DRAFT_68368</name>
</gene>
<keyword evidence="8" id="KW-1185">Reference proteome</keyword>
<organism evidence="7 8">
    <name type="scientific">Tulasnella calospora MUT 4182</name>
    <dbReference type="NCBI Taxonomy" id="1051891"/>
    <lineage>
        <taxon>Eukaryota</taxon>
        <taxon>Fungi</taxon>
        <taxon>Dikarya</taxon>
        <taxon>Basidiomycota</taxon>
        <taxon>Agaricomycotina</taxon>
        <taxon>Agaricomycetes</taxon>
        <taxon>Cantharellales</taxon>
        <taxon>Tulasnellaceae</taxon>
        <taxon>Tulasnella</taxon>
    </lineage>
</organism>
<evidence type="ECO:0000313" key="8">
    <source>
        <dbReference type="Proteomes" id="UP000054248"/>
    </source>
</evidence>
<accession>A0A0C3QSK4</accession>
<keyword evidence="3" id="KW-0862">Zinc</keyword>
<dbReference type="InterPro" id="IPR042448">
    <property type="entry name" value="CCNB1IP1"/>
</dbReference>
<protein>
    <recommendedName>
        <fullName evidence="6">RING-type domain-containing protein</fullName>
    </recommendedName>
</protein>
<evidence type="ECO:0000313" key="7">
    <source>
        <dbReference type="EMBL" id="KIO30999.1"/>
    </source>
</evidence>
<dbReference type="PANTHER" id="PTHR14305:SF0">
    <property type="entry name" value="E3 UBIQUITIN-PROTEIN LIGASE CCNB1IP1"/>
    <property type="match status" value="1"/>
</dbReference>
<dbReference type="GO" id="GO:0007131">
    <property type="term" value="P:reciprocal meiotic recombination"/>
    <property type="evidence" value="ECO:0007669"/>
    <property type="project" value="InterPro"/>
</dbReference>
<evidence type="ECO:0000256" key="2">
    <source>
        <dbReference type="ARBA" id="ARBA00022771"/>
    </source>
</evidence>
<dbReference type="InterPro" id="IPR001841">
    <property type="entry name" value="Znf_RING"/>
</dbReference>
<dbReference type="HOGENOM" id="CLU_049340_3_1_1"/>
<dbReference type="Gene3D" id="3.30.40.10">
    <property type="entry name" value="Zinc/RING finger domain, C3HC4 (zinc finger)"/>
    <property type="match status" value="1"/>
</dbReference>
<dbReference type="GO" id="GO:0000795">
    <property type="term" value="C:synaptonemal complex"/>
    <property type="evidence" value="ECO:0007669"/>
    <property type="project" value="InterPro"/>
</dbReference>
<evidence type="ECO:0000256" key="1">
    <source>
        <dbReference type="ARBA" id="ARBA00022723"/>
    </source>
</evidence>
<evidence type="ECO:0000259" key="6">
    <source>
        <dbReference type="PROSITE" id="PS50089"/>
    </source>
</evidence>
<reference evidence="8" key="2">
    <citation type="submission" date="2015-01" db="EMBL/GenBank/DDBJ databases">
        <title>Evolutionary Origins and Diversification of the Mycorrhizal Mutualists.</title>
        <authorList>
            <consortium name="DOE Joint Genome Institute"/>
            <consortium name="Mycorrhizal Genomics Consortium"/>
            <person name="Kohler A."/>
            <person name="Kuo A."/>
            <person name="Nagy L.G."/>
            <person name="Floudas D."/>
            <person name="Copeland A."/>
            <person name="Barry K.W."/>
            <person name="Cichocki N."/>
            <person name="Veneault-Fourrey C."/>
            <person name="LaButti K."/>
            <person name="Lindquist E.A."/>
            <person name="Lipzen A."/>
            <person name="Lundell T."/>
            <person name="Morin E."/>
            <person name="Murat C."/>
            <person name="Riley R."/>
            <person name="Ohm R."/>
            <person name="Sun H."/>
            <person name="Tunlid A."/>
            <person name="Henrissat B."/>
            <person name="Grigoriev I.V."/>
            <person name="Hibbett D.S."/>
            <person name="Martin F."/>
        </authorList>
    </citation>
    <scope>NUCLEOTIDE SEQUENCE [LARGE SCALE GENOMIC DNA]</scope>
    <source>
        <strain evidence="8">MUT 4182</strain>
    </source>
</reference>
<dbReference type="GO" id="GO:0008270">
    <property type="term" value="F:zinc ion binding"/>
    <property type="evidence" value="ECO:0007669"/>
    <property type="project" value="UniProtKB-KW"/>
</dbReference>
<keyword evidence="2 4" id="KW-0863">Zinc-finger</keyword>
<evidence type="ECO:0000256" key="5">
    <source>
        <dbReference type="SAM" id="Coils"/>
    </source>
</evidence>
<dbReference type="Pfam" id="PF14634">
    <property type="entry name" value="zf-RING_5"/>
    <property type="match status" value="1"/>
</dbReference>
<feature type="coiled-coil region" evidence="5">
    <location>
        <begin position="107"/>
        <end position="163"/>
    </location>
</feature>
<dbReference type="Proteomes" id="UP000054248">
    <property type="component" value="Unassembled WGS sequence"/>
</dbReference>
<reference evidence="7 8" key="1">
    <citation type="submission" date="2014-04" db="EMBL/GenBank/DDBJ databases">
        <authorList>
            <consortium name="DOE Joint Genome Institute"/>
            <person name="Kuo A."/>
            <person name="Girlanda M."/>
            <person name="Perotto S."/>
            <person name="Kohler A."/>
            <person name="Nagy L.G."/>
            <person name="Floudas D."/>
            <person name="Copeland A."/>
            <person name="Barry K.W."/>
            <person name="Cichocki N."/>
            <person name="Veneault-Fourrey C."/>
            <person name="LaButti K."/>
            <person name="Lindquist E.A."/>
            <person name="Lipzen A."/>
            <person name="Lundell T."/>
            <person name="Morin E."/>
            <person name="Murat C."/>
            <person name="Sun H."/>
            <person name="Tunlid A."/>
            <person name="Henrissat B."/>
            <person name="Grigoriev I.V."/>
            <person name="Hibbett D.S."/>
            <person name="Martin F."/>
            <person name="Nordberg H.P."/>
            <person name="Cantor M.N."/>
            <person name="Hua S.X."/>
        </authorList>
    </citation>
    <scope>NUCLEOTIDE SEQUENCE [LARGE SCALE GENOMIC DNA]</scope>
    <source>
        <strain evidence="7 8">MUT 4182</strain>
    </source>
</reference>
<dbReference type="PANTHER" id="PTHR14305">
    <property type="entry name" value="E3 UBIQUITIN-PROTEIN LIGASE CCNB1IP1"/>
    <property type="match status" value="1"/>
</dbReference>
<evidence type="ECO:0000256" key="3">
    <source>
        <dbReference type="ARBA" id="ARBA00022833"/>
    </source>
</evidence>
<sequence length="193" mass="21896">MDAELHCNILKCRKLLTDKAVVTTCSHIFCLNCAEKHFGSSRLCPACEVKLTENDDVVVCSLQPTNDYKTSVLSGLSPGLILEICSRAMSFWTYQVHQETTFQAALLKNANEKNAALAKDLQNVIAEANSQLSLLNDKCSQLERDLELERRKTRDKDERLREKDKEYQKLKVGFTSSLSYSLGRILRQPEPIR</sequence>
<dbReference type="InterPro" id="IPR013083">
    <property type="entry name" value="Znf_RING/FYVE/PHD"/>
</dbReference>
<proteinExistence type="predicted"/>
<evidence type="ECO:0000256" key="4">
    <source>
        <dbReference type="PROSITE-ProRule" id="PRU00175"/>
    </source>
</evidence>
<dbReference type="AlphaFoldDB" id="A0A0C3QSK4"/>
<dbReference type="SUPFAM" id="SSF57850">
    <property type="entry name" value="RING/U-box"/>
    <property type="match status" value="1"/>
</dbReference>
<dbReference type="GO" id="GO:0061630">
    <property type="term" value="F:ubiquitin protein ligase activity"/>
    <property type="evidence" value="ECO:0007669"/>
    <property type="project" value="InterPro"/>
</dbReference>
<dbReference type="STRING" id="1051891.A0A0C3QSK4"/>
<dbReference type="EMBL" id="KN822966">
    <property type="protein sequence ID" value="KIO30999.1"/>
    <property type="molecule type" value="Genomic_DNA"/>
</dbReference>
<dbReference type="PROSITE" id="PS50089">
    <property type="entry name" value="ZF_RING_2"/>
    <property type="match status" value="1"/>
</dbReference>
<dbReference type="PROSITE" id="PS00518">
    <property type="entry name" value="ZF_RING_1"/>
    <property type="match status" value="1"/>
</dbReference>
<feature type="domain" description="RING-type" evidence="6">
    <location>
        <begin position="12"/>
        <end position="48"/>
    </location>
</feature>
<keyword evidence="5" id="KW-0175">Coiled coil</keyword>
<name>A0A0C3QSK4_9AGAM</name>
<dbReference type="InterPro" id="IPR017907">
    <property type="entry name" value="Znf_RING_CS"/>
</dbReference>